<dbReference type="EMBL" id="JSVA01000017">
    <property type="protein sequence ID" value="KOF01964.1"/>
    <property type="molecule type" value="Genomic_DNA"/>
</dbReference>
<evidence type="ECO:0000313" key="3">
    <source>
        <dbReference type="Proteomes" id="UP000036908"/>
    </source>
</evidence>
<comment type="caution">
    <text evidence="2">The sequence shown here is derived from an EMBL/GenBank/DDBJ whole genome shotgun (WGS) entry which is preliminary data.</text>
</comment>
<dbReference type="CDD" id="cd00448">
    <property type="entry name" value="YjgF_YER057c_UK114_family"/>
    <property type="match status" value="1"/>
</dbReference>
<accession>A0A0L8AHT7</accession>
<name>A0A0L8AHT7_9BACT</name>
<evidence type="ECO:0008006" key="4">
    <source>
        <dbReference type="Google" id="ProtNLM"/>
    </source>
</evidence>
<dbReference type="InterPro" id="IPR035959">
    <property type="entry name" value="RutC-like_sf"/>
</dbReference>
<dbReference type="PANTHER" id="PTHR11803">
    <property type="entry name" value="2-IMINOBUTANOATE/2-IMINOPROPANOATE DEAMINASE RIDA"/>
    <property type="match status" value="1"/>
</dbReference>
<sequence length="125" mass="13310">MKIIHSTNAPKALGPYCSAIGTGNLLFCSGQTGINPLTNKIESTTVEGQTKQVLANLKAVLASEGLGVKDVVKCNVYLSDMEHFEVMNSVYGEFFEGHTPARTTVAVAGLPLNALVEIECIAEIR</sequence>
<keyword evidence="3" id="KW-1185">Reference proteome</keyword>
<dbReference type="SUPFAM" id="SSF55298">
    <property type="entry name" value="YjgF-like"/>
    <property type="match status" value="1"/>
</dbReference>
<dbReference type="Pfam" id="PF01042">
    <property type="entry name" value="Ribonuc_L-PSP"/>
    <property type="match status" value="1"/>
</dbReference>
<dbReference type="NCBIfam" id="TIGR00004">
    <property type="entry name" value="Rid family detoxifying hydrolase"/>
    <property type="match status" value="1"/>
</dbReference>
<comment type="similarity">
    <text evidence="1">Belongs to the RutC family.</text>
</comment>
<dbReference type="RefSeq" id="WP_053224483.1">
    <property type="nucleotide sequence ID" value="NZ_JSVA01000017.1"/>
</dbReference>
<dbReference type="OrthoDB" id="9803101at2"/>
<proteinExistence type="inferred from homology"/>
<dbReference type="FunFam" id="3.30.1330.40:FF:000001">
    <property type="entry name" value="L-PSP family endoribonuclease"/>
    <property type="match status" value="1"/>
</dbReference>
<dbReference type="InterPro" id="IPR006175">
    <property type="entry name" value="YjgF/YER057c/UK114"/>
</dbReference>
<dbReference type="GO" id="GO:0005829">
    <property type="term" value="C:cytosol"/>
    <property type="evidence" value="ECO:0007669"/>
    <property type="project" value="TreeGrafter"/>
</dbReference>
<dbReference type="Proteomes" id="UP000036908">
    <property type="component" value="Unassembled WGS sequence"/>
</dbReference>
<dbReference type="InterPro" id="IPR006056">
    <property type="entry name" value="RidA"/>
</dbReference>
<dbReference type="Gene3D" id="3.30.1330.40">
    <property type="entry name" value="RutC-like"/>
    <property type="match status" value="1"/>
</dbReference>
<gene>
    <name evidence="2" type="ORF">OB69_14600</name>
</gene>
<organism evidence="2 3">
    <name type="scientific">Roseivirga seohaensis subsp. aquiponti</name>
    <dbReference type="NCBI Taxonomy" id="1566026"/>
    <lineage>
        <taxon>Bacteria</taxon>
        <taxon>Pseudomonadati</taxon>
        <taxon>Bacteroidota</taxon>
        <taxon>Cytophagia</taxon>
        <taxon>Cytophagales</taxon>
        <taxon>Roseivirgaceae</taxon>
        <taxon>Roseivirga</taxon>
    </lineage>
</organism>
<dbReference type="PANTHER" id="PTHR11803:SF58">
    <property type="entry name" value="PROTEIN HMF1-RELATED"/>
    <property type="match status" value="1"/>
</dbReference>
<protein>
    <recommendedName>
        <fullName evidence="4">Reactive intermediate/imine deaminase</fullName>
    </recommendedName>
</protein>
<dbReference type="AlphaFoldDB" id="A0A0L8AHT7"/>
<evidence type="ECO:0000313" key="2">
    <source>
        <dbReference type="EMBL" id="KOF01964.1"/>
    </source>
</evidence>
<reference evidence="3" key="1">
    <citation type="submission" date="2014-11" db="EMBL/GenBank/DDBJ databases">
        <title>Genome sequencing of Roseivirga sp. D-25.</title>
        <authorList>
            <person name="Selvaratnam C."/>
            <person name="Thevarajoo S."/>
            <person name="Goh K.M."/>
            <person name="Eee R."/>
            <person name="Chan K.-G."/>
            <person name="Chong C.S."/>
        </authorList>
    </citation>
    <scope>NUCLEOTIDE SEQUENCE [LARGE SCALE GENOMIC DNA]</scope>
    <source>
        <strain evidence="3">D-25</strain>
    </source>
</reference>
<dbReference type="GO" id="GO:0019239">
    <property type="term" value="F:deaminase activity"/>
    <property type="evidence" value="ECO:0007669"/>
    <property type="project" value="TreeGrafter"/>
</dbReference>
<evidence type="ECO:0000256" key="1">
    <source>
        <dbReference type="ARBA" id="ARBA00010552"/>
    </source>
</evidence>
<dbReference type="PATRIC" id="fig|1566026.4.peg.1231"/>